<keyword evidence="3" id="KW-1185">Reference proteome</keyword>
<dbReference type="EMBL" id="LN906597">
    <property type="protein sequence ID" value="CUT18089.1"/>
    <property type="molecule type" value="Genomic_DNA"/>
</dbReference>
<dbReference type="STRING" id="1561003.Ark11_1284"/>
<feature type="compositionally biased region" description="Polar residues" evidence="1">
    <location>
        <begin position="26"/>
        <end position="41"/>
    </location>
</feature>
<sequence length="478" mass="53886">MGSSGSSNQSVLSLYEVSDISGALATHNSCPGNQQGESLSLSIPIPTKDKNISQKLPEWKQPPESYIEKLIYFLEEKDYKPSHTPQSKASLLDGLMLQTTPLCVADELLKIVNDTEDGLSFLLSISQDKDSSIELHEKKSISNVDCSNEGFIKFIRSCNIIKLTLSENYTIELRTMVLSEAENFRCTLIKTISDAENNNLISGTKQCLLSHAVENKSIDIFRKNISTTSLKFLSSITSKLDFTGLSEYELKILEFEQAKILIFMLMCYAKIAEKIISEEKINPLKRFFVKFGHVHINKMMSDKLQSIIEELPQIVSAVLIRKHSLIKKELEKKGLLSNSFIRNVIVTCTGSEEVKDLERRAKEEISKPYLKIVINGDQLVAQNSEASNYVTSVFIYNLAKSLENCIRNSISILPFEVSLQIPMEESYSSSCINSSSVSSPLNRKRLCTSPSHDYHENSKKNRRELFSNSVEEYVNVEK</sequence>
<name>A0A0S4M2U0_9BURK</name>
<evidence type="ECO:0000313" key="2">
    <source>
        <dbReference type="EMBL" id="CUT18089.1"/>
    </source>
</evidence>
<organism evidence="2 3">
    <name type="scientific">Candidatus Ichthyocystis hellenicum</name>
    <dbReference type="NCBI Taxonomy" id="1561003"/>
    <lineage>
        <taxon>Bacteria</taxon>
        <taxon>Pseudomonadati</taxon>
        <taxon>Pseudomonadota</taxon>
        <taxon>Betaproteobacteria</taxon>
        <taxon>Burkholderiales</taxon>
        <taxon>Candidatus Ichthyocystis</taxon>
    </lineage>
</organism>
<feature type="non-terminal residue" evidence="2">
    <location>
        <position position="478"/>
    </location>
</feature>
<evidence type="ECO:0000256" key="1">
    <source>
        <dbReference type="SAM" id="MobiDB-lite"/>
    </source>
</evidence>
<reference evidence="3" key="1">
    <citation type="submission" date="2015-11" db="EMBL/GenBank/DDBJ databases">
        <authorList>
            <person name="Seth-Smith H.M.B."/>
        </authorList>
    </citation>
    <scope>NUCLEOTIDE SEQUENCE [LARGE SCALE GENOMIC DNA]</scope>
    <source>
        <strain evidence="3">2013Ark11</strain>
    </source>
</reference>
<evidence type="ECO:0000313" key="3">
    <source>
        <dbReference type="Proteomes" id="UP000198651"/>
    </source>
</evidence>
<proteinExistence type="predicted"/>
<dbReference type="Proteomes" id="UP000198651">
    <property type="component" value="Chromosome I"/>
</dbReference>
<dbReference type="AlphaFoldDB" id="A0A0S4M2U0"/>
<feature type="region of interest" description="Disordered" evidence="1">
    <location>
        <begin position="26"/>
        <end position="45"/>
    </location>
</feature>
<protein>
    <submittedName>
        <fullName evidence="2">Uncharacterized protein</fullName>
    </submittedName>
</protein>
<gene>
    <name evidence="2" type="ORF">Ark11_1284</name>
</gene>
<accession>A0A0S4M2U0</accession>